<dbReference type="Pfam" id="PF01425">
    <property type="entry name" value="Amidase"/>
    <property type="match status" value="1"/>
</dbReference>
<dbReference type="PROSITE" id="PS00571">
    <property type="entry name" value="AMIDASES"/>
    <property type="match status" value="1"/>
</dbReference>
<keyword evidence="3 7" id="KW-0547">Nucleotide-binding</keyword>
<comment type="similarity">
    <text evidence="1 7">Belongs to the amidase family. GatA subfamily.</text>
</comment>
<evidence type="ECO:0000256" key="4">
    <source>
        <dbReference type="ARBA" id="ARBA00022840"/>
    </source>
</evidence>
<dbReference type="SUPFAM" id="SSF75304">
    <property type="entry name" value="Amidase signature (AS) enzymes"/>
    <property type="match status" value="1"/>
</dbReference>
<evidence type="ECO:0000313" key="9">
    <source>
        <dbReference type="EMBL" id="CCI42054.1"/>
    </source>
</evidence>
<dbReference type="GO" id="GO:0005524">
    <property type="term" value="F:ATP binding"/>
    <property type="evidence" value="ECO:0007669"/>
    <property type="project" value="UniProtKB-KW"/>
</dbReference>
<dbReference type="InterPro" id="IPR020556">
    <property type="entry name" value="Amidase_CS"/>
</dbReference>
<dbReference type="Gene3D" id="3.90.1300.10">
    <property type="entry name" value="Amidase signature (AS) domain"/>
    <property type="match status" value="1"/>
</dbReference>
<dbReference type="GO" id="GO:0050567">
    <property type="term" value="F:glutaminyl-tRNA synthase (glutamine-hydrolyzing) activity"/>
    <property type="evidence" value="ECO:0007669"/>
    <property type="project" value="UniProtKB-UniRule"/>
</dbReference>
<dbReference type="InterPro" id="IPR000120">
    <property type="entry name" value="Amidase"/>
</dbReference>
<dbReference type="GO" id="GO:0070681">
    <property type="term" value="P:glutaminyl-tRNAGln biosynthesis via transamidation"/>
    <property type="evidence" value="ECO:0007669"/>
    <property type="project" value="UniProtKB-UniRule"/>
</dbReference>
<keyword evidence="2 7" id="KW-0436">Ligase</keyword>
<dbReference type="PANTHER" id="PTHR11895:SF7">
    <property type="entry name" value="GLUTAMYL-TRNA(GLN) AMIDOTRANSFERASE SUBUNIT A, MITOCHONDRIAL"/>
    <property type="match status" value="1"/>
</dbReference>
<dbReference type="InterPro" id="IPR036928">
    <property type="entry name" value="AS_sf"/>
</dbReference>
<comment type="catalytic activity">
    <reaction evidence="6 7">
        <text>L-glutamyl-tRNA(Gln) + L-glutamine + ATP + H2O = L-glutaminyl-tRNA(Gln) + L-glutamate + ADP + phosphate + H(+)</text>
        <dbReference type="Rhea" id="RHEA:17521"/>
        <dbReference type="Rhea" id="RHEA-COMP:9681"/>
        <dbReference type="Rhea" id="RHEA-COMP:9684"/>
        <dbReference type="ChEBI" id="CHEBI:15377"/>
        <dbReference type="ChEBI" id="CHEBI:15378"/>
        <dbReference type="ChEBI" id="CHEBI:29985"/>
        <dbReference type="ChEBI" id="CHEBI:30616"/>
        <dbReference type="ChEBI" id="CHEBI:43474"/>
        <dbReference type="ChEBI" id="CHEBI:58359"/>
        <dbReference type="ChEBI" id="CHEBI:78520"/>
        <dbReference type="ChEBI" id="CHEBI:78521"/>
        <dbReference type="ChEBI" id="CHEBI:456216"/>
        <dbReference type="EC" id="6.3.5.7"/>
    </reaction>
</comment>
<dbReference type="NCBIfam" id="TIGR00132">
    <property type="entry name" value="gatA"/>
    <property type="match status" value="1"/>
</dbReference>
<feature type="domain" description="Amidase" evidence="8">
    <location>
        <begin position="37"/>
        <end position="511"/>
    </location>
</feature>
<comment type="caution">
    <text evidence="9">The sequence shown here is derived from an EMBL/GenBank/DDBJ whole genome shotgun (WGS) entry which is preliminary data.</text>
</comment>
<dbReference type="InterPro" id="IPR023631">
    <property type="entry name" value="Amidase_dom"/>
</dbReference>
<keyword evidence="7" id="KW-0496">Mitochondrion</keyword>
<evidence type="ECO:0000256" key="5">
    <source>
        <dbReference type="ARBA" id="ARBA00022917"/>
    </source>
</evidence>
<reference evidence="9 10" key="1">
    <citation type="submission" date="2012-05" db="EMBL/GenBank/DDBJ databases">
        <title>Recombination and specialization in a pathogen metapopulation.</title>
        <authorList>
            <person name="Gardiner A."/>
            <person name="Kemen E."/>
            <person name="Schultz-Larsen T."/>
            <person name="MacLean D."/>
            <person name="Van Oosterhout C."/>
            <person name="Jones J.D.G."/>
        </authorList>
    </citation>
    <scope>NUCLEOTIDE SEQUENCE [LARGE SCALE GENOMIC DNA]</scope>
    <source>
        <strain evidence="9 10">Ac Nc2</strain>
    </source>
</reference>
<organism evidence="9 10">
    <name type="scientific">Albugo candida</name>
    <dbReference type="NCBI Taxonomy" id="65357"/>
    <lineage>
        <taxon>Eukaryota</taxon>
        <taxon>Sar</taxon>
        <taxon>Stramenopiles</taxon>
        <taxon>Oomycota</taxon>
        <taxon>Peronosporomycetes</taxon>
        <taxon>Albuginales</taxon>
        <taxon>Albuginaceae</taxon>
        <taxon>Albugo</taxon>
    </lineage>
</organism>
<dbReference type="HAMAP" id="MF_00120">
    <property type="entry name" value="GatA"/>
    <property type="match status" value="1"/>
</dbReference>
<feature type="active site" description="Charge relay system" evidence="7">
    <location>
        <position position="187"/>
    </location>
</feature>
<name>A0A024G5B5_9STRA</name>
<sequence>MGGSKRFYYAAGRSAWLRKSLLEISDALTQGRISSTELTKLCIEQIESMKQLNAFVYTDFDRSIRLSKEADLRRKDGKSIGVLDGIPIGVKDNFCMKKVPTTACSKMLAGTPVSKPSYRKQRLLVDFVSPYESTATKRLLDSGAIPMGKLNMDEFGMGSGTLYSEFGPTKNPWSLDWDEQAVVAGGSSGGSAAAVASGCCFAALGSDTGGSVRQPAAYCGIVGLKPSYGRVSRYGLISYASSLDTVGILAKTVGDAAVMLEAIEGPDGKDSTALQTDTSLDWSNDKWSDLIVGIPAEYHVTELSPEIIDVWNQGVEWIRRAGAKVVEVSLPTTKLCLPSYYILACAEASSNLSRYDGVQFGHRATDPTEVTTDLPSAILDDLYSRTRSEGFGKEVQRRILLGTYVLSSTAVQGYYDRAWDLRQRIYSDFHRVFANGVDLLLTPTTPSVAFSLKRIRGENDGLKMYLNDVMTVAANLAGLPAISIPAHISSTESLPLGLQLISAANNEQKLLQGARMLEVAVAFTKQIPERVYSGDRVR</sequence>
<accession>A0A024G5B5</accession>
<evidence type="ECO:0000256" key="7">
    <source>
        <dbReference type="HAMAP-Rule" id="MF_03150"/>
    </source>
</evidence>
<feature type="active site" description="Acyl-ester intermediate" evidence="7">
    <location>
        <position position="211"/>
    </location>
</feature>
<dbReference type="STRING" id="65357.A0A024G5B5"/>
<dbReference type="InParanoid" id="A0A024G5B5"/>
<gene>
    <name evidence="9" type="ORF">BN9_028380</name>
</gene>
<evidence type="ECO:0000256" key="1">
    <source>
        <dbReference type="ARBA" id="ARBA00008069"/>
    </source>
</evidence>
<dbReference type="EMBL" id="CAIX01000028">
    <property type="protein sequence ID" value="CCI42054.1"/>
    <property type="molecule type" value="Genomic_DNA"/>
</dbReference>
<keyword evidence="5 7" id="KW-0648">Protein biosynthesis</keyword>
<protein>
    <recommendedName>
        <fullName evidence="7">Glutamyl-tRNA(Gln) amidotransferase subunit A, mitochondrial</fullName>
        <shortName evidence="7">Glu-AdT subunit A</shortName>
        <ecNumber evidence="7">6.3.5.7</ecNumber>
    </recommendedName>
</protein>
<dbReference type="PANTHER" id="PTHR11895">
    <property type="entry name" value="TRANSAMIDASE"/>
    <property type="match status" value="1"/>
</dbReference>
<evidence type="ECO:0000256" key="2">
    <source>
        <dbReference type="ARBA" id="ARBA00022598"/>
    </source>
</evidence>
<dbReference type="InterPro" id="IPR004412">
    <property type="entry name" value="GatA"/>
</dbReference>
<evidence type="ECO:0000259" key="8">
    <source>
        <dbReference type="Pfam" id="PF01425"/>
    </source>
</evidence>
<comment type="subcellular location">
    <subcellularLocation>
        <location evidence="7">Mitochondrion</location>
    </subcellularLocation>
</comment>
<evidence type="ECO:0000313" key="10">
    <source>
        <dbReference type="Proteomes" id="UP000053237"/>
    </source>
</evidence>
<dbReference type="AlphaFoldDB" id="A0A024G5B5"/>
<dbReference type="GO" id="GO:0032543">
    <property type="term" value="P:mitochondrial translation"/>
    <property type="evidence" value="ECO:0007669"/>
    <property type="project" value="UniProtKB-UniRule"/>
</dbReference>
<proteinExistence type="inferred from homology"/>
<evidence type="ECO:0000256" key="3">
    <source>
        <dbReference type="ARBA" id="ARBA00022741"/>
    </source>
</evidence>
<evidence type="ECO:0000256" key="6">
    <source>
        <dbReference type="ARBA" id="ARBA00047407"/>
    </source>
</evidence>
<comment type="function">
    <text evidence="7">Allows the formation of correctly charged Gln-tRNA(Gln) through the transamidation of misacylated Glu-tRNA(Gln) in the mitochondria. The reaction takes place in the presence of glutamine and ATP through an activated gamma-phospho-Glu-tRNA(Gln).</text>
</comment>
<dbReference type="Proteomes" id="UP000053237">
    <property type="component" value="Unassembled WGS sequence"/>
</dbReference>
<dbReference type="EC" id="6.3.5.7" evidence="7"/>
<comment type="subunit">
    <text evidence="7">Subunit of the heterotrimeric GatCAB amidotransferase (AdT) complex, composed of A, B and C subunits.</text>
</comment>
<dbReference type="OrthoDB" id="421993at2759"/>
<dbReference type="GO" id="GO:0005739">
    <property type="term" value="C:mitochondrion"/>
    <property type="evidence" value="ECO:0007669"/>
    <property type="project" value="UniProtKB-SubCell"/>
</dbReference>
<dbReference type="GO" id="GO:0030956">
    <property type="term" value="C:glutamyl-tRNA(Gln) amidotransferase complex"/>
    <property type="evidence" value="ECO:0007669"/>
    <property type="project" value="UniProtKB-UniRule"/>
</dbReference>
<feature type="active site" description="Charge relay system" evidence="7">
    <location>
        <position position="91"/>
    </location>
</feature>
<keyword evidence="10" id="KW-1185">Reference proteome</keyword>
<keyword evidence="4 7" id="KW-0067">ATP-binding</keyword>